<dbReference type="Proteomes" id="UP000194127">
    <property type="component" value="Unassembled WGS sequence"/>
</dbReference>
<dbReference type="InterPro" id="IPR013083">
    <property type="entry name" value="Znf_RING/FYVE/PHD"/>
</dbReference>
<dbReference type="RefSeq" id="XP_024343507.1">
    <property type="nucleotide sequence ID" value="XM_024480384.1"/>
</dbReference>
<dbReference type="InterPro" id="IPR001841">
    <property type="entry name" value="Znf_RING"/>
</dbReference>
<feature type="coiled-coil region" evidence="5">
    <location>
        <begin position="95"/>
        <end position="122"/>
    </location>
</feature>
<evidence type="ECO:0000256" key="1">
    <source>
        <dbReference type="ARBA" id="ARBA00022723"/>
    </source>
</evidence>
<feature type="compositionally biased region" description="Polar residues" evidence="6">
    <location>
        <begin position="7"/>
        <end position="23"/>
    </location>
</feature>
<feature type="domain" description="RING-type" evidence="7">
    <location>
        <begin position="139"/>
        <end position="228"/>
    </location>
</feature>
<evidence type="ECO:0000256" key="2">
    <source>
        <dbReference type="ARBA" id="ARBA00022771"/>
    </source>
</evidence>
<evidence type="ECO:0000256" key="3">
    <source>
        <dbReference type="ARBA" id="ARBA00022833"/>
    </source>
</evidence>
<keyword evidence="9" id="KW-1185">Reference proteome</keyword>
<reference evidence="8 9" key="1">
    <citation type="submission" date="2017-04" db="EMBL/GenBank/DDBJ databases">
        <title>Genome Sequence of the Model Brown-Rot Fungus Postia placenta SB12.</title>
        <authorList>
            <consortium name="DOE Joint Genome Institute"/>
            <person name="Gaskell J."/>
            <person name="Kersten P."/>
            <person name="Larrondo L.F."/>
            <person name="Canessa P."/>
            <person name="Martinez D."/>
            <person name="Hibbett D."/>
            <person name="Schmoll M."/>
            <person name="Kubicek C.P."/>
            <person name="Martinez A.T."/>
            <person name="Yadav J."/>
            <person name="Master E."/>
            <person name="Magnuson J.K."/>
            <person name="James T."/>
            <person name="Yaver D."/>
            <person name="Berka R."/>
            <person name="Labutti K."/>
            <person name="Lipzen A."/>
            <person name="Aerts A."/>
            <person name="Barry K."/>
            <person name="Henrissat B."/>
            <person name="Blanchette R."/>
            <person name="Grigoriev I."/>
            <person name="Cullen D."/>
        </authorList>
    </citation>
    <scope>NUCLEOTIDE SEQUENCE [LARGE SCALE GENOMIC DNA]</scope>
    <source>
        <strain evidence="8 9">MAD-698-R-SB12</strain>
    </source>
</reference>
<keyword evidence="3" id="KW-0862">Zinc</keyword>
<dbReference type="InterPro" id="IPR017907">
    <property type="entry name" value="Znf_RING_CS"/>
</dbReference>
<evidence type="ECO:0000313" key="9">
    <source>
        <dbReference type="Proteomes" id="UP000194127"/>
    </source>
</evidence>
<dbReference type="GO" id="GO:0008270">
    <property type="term" value="F:zinc ion binding"/>
    <property type="evidence" value="ECO:0007669"/>
    <property type="project" value="UniProtKB-KW"/>
</dbReference>
<gene>
    <name evidence="8" type="ORF">POSPLADRAFT_1053333</name>
</gene>
<protein>
    <recommendedName>
        <fullName evidence="7">RING-type domain-containing protein</fullName>
    </recommendedName>
</protein>
<dbReference type="PROSITE" id="PS50089">
    <property type="entry name" value="ZF_RING_2"/>
    <property type="match status" value="1"/>
</dbReference>
<keyword evidence="2 4" id="KW-0863">Zinc-finger</keyword>
<feature type="compositionally biased region" description="Basic residues" evidence="6">
    <location>
        <begin position="50"/>
        <end position="62"/>
    </location>
</feature>
<feature type="compositionally biased region" description="Polar residues" evidence="6">
    <location>
        <begin position="253"/>
        <end position="265"/>
    </location>
</feature>
<dbReference type="Pfam" id="PF00097">
    <property type="entry name" value="zf-C3HC4"/>
    <property type="match status" value="1"/>
</dbReference>
<name>A0A1X6NEB2_9APHY</name>
<dbReference type="PROSITE" id="PS00518">
    <property type="entry name" value="ZF_RING_1"/>
    <property type="match status" value="1"/>
</dbReference>
<dbReference type="AlphaFoldDB" id="A0A1X6NEB2"/>
<feature type="region of interest" description="Disordered" evidence="6">
    <location>
        <begin position="1"/>
        <end position="65"/>
    </location>
</feature>
<proteinExistence type="predicted"/>
<dbReference type="OrthoDB" id="3219336at2759"/>
<dbReference type="SMART" id="SM00184">
    <property type="entry name" value="RING"/>
    <property type="match status" value="1"/>
</dbReference>
<dbReference type="PANTHER" id="PTHR23327">
    <property type="entry name" value="RING FINGER PROTEIN 127"/>
    <property type="match status" value="1"/>
</dbReference>
<evidence type="ECO:0000259" key="7">
    <source>
        <dbReference type="PROSITE" id="PS50089"/>
    </source>
</evidence>
<accession>A0A1X6NEB2</accession>
<keyword evidence="1" id="KW-0479">Metal-binding</keyword>
<dbReference type="Gene3D" id="3.30.40.10">
    <property type="entry name" value="Zinc/RING finger domain, C3HC4 (zinc finger)"/>
    <property type="match status" value="1"/>
</dbReference>
<evidence type="ECO:0000256" key="4">
    <source>
        <dbReference type="PROSITE-ProRule" id="PRU00175"/>
    </source>
</evidence>
<dbReference type="EMBL" id="KZ110592">
    <property type="protein sequence ID" value="OSX66713.1"/>
    <property type="molecule type" value="Genomic_DNA"/>
</dbReference>
<evidence type="ECO:0000256" key="6">
    <source>
        <dbReference type="SAM" id="MobiDB-lite"/>
    </source>
</evidence>
<dbReference type="STRING" id="670580.A0A1X6NEB2"/>
<dbReference type="GeneID" id="36325334"/>
<dbReference type="SUPFAM" id="SSF57850">
    <property type="entry name" value="RING/U-box"/>
    <property type="match status" value="1"/>
</dbReference>
<evidence type="ECO:0000313" key="8">
    <source>
        <dbReference type="EMBL" id="OSX66713.1"/>
    </source>
</evidence>
<sequence length="287" mass="31463">MPAARSSRLTSRQLSAAPYSTSKHAPPDDADIIILSSDDESSSHTPKNSLPKRHRSITKQKGKAVIPPSADILEISSSDEALAKTCRASMSRDSISSLRAQLKKAHDEIARLKAESQKKQAQQTRPSISLSELEELVTCEICTLKMWTPYTLPCGHTFCQPCLTDWFNTTLAQHITNNPHYNPAVVAALRATLNGPNVPAGLRRTYEAQIALLEHQHPPPSYTCPTCRTVCRTKPVEVYTLKSVVRNVADALSETSPQKRTSTPAARTRSGAVRAPEGPWDGFFPRG</sequence>
<keyword evidence="5" id="KW-0175">Coiled coil</keyword>
<organism evidence="8 9">
    <name type="scientific">Postia placenta MAD-698-R-SB12</name>
    <dbReference type="NCBI Taxonomy" id="670580"/>
    <lineage>
        <taxon>Eukaryota</taxon>
        <taxon>Fungi</taxon>
        <taxon>Dikarya</taxon>
        <taxon>Basidiomycota</taxon>
        <taxon>Agaricomycotina</taxon>
        <taxon>Agaricomycetes</taxon>
        <taxon>Polyporales</taxon>
        <taxon>Adustoporiaceae</taxon>
        <taxon>Rhodonia</taxon>
    </lineage>
</organism>
<feature type="region of interest" description="Disordered" evidence="6">
    <location>
        <begin position="253"/>
        <end position="287"/>
    </location>
</feature>
<evidence type="ECO:0000256" key="5">
    <source>
        <dbReference type="SAM" id="Coils"/>
    </source>
</evidence>
<dbReference type="InterPro" id="IPR018957">
    <property type="entry name" value="Znf_C3HC4_RING-type"/>
</dbReference>